<dbReference type="HOGENOM" id="CLU_148442_0_0_2"/>
<sequence>MGSNEETKRMELLGTETVRSNLGRLELTFIESPRDFMKDFKVVFDLSIIKEITLGRSPENMVIIPDPTVSRKHAVITMVGNELLIKDLNSTNGTYVLDSGSFRRINEYRFSNDIVVRLGYYTVIKLSVIAEGKSQ</sequence>
<dbReference type="CDD" id="cd22680">
    <property type="entry name" value="FHA_ArnA-like"/>
    <property type="match status" value="1"/>
</dbReference>
<dbReference type="Pfam" id="PF00498">
    <property type="entry name" value="FHA"/>
    <property type="match status" value="1"/>
</dbReference>
<dbReference type="SMART" id="SM00240">
    <property type="entry name" value="FHA"/>
    <property type="match status" value="1"/>
</dbReference>
<dbReference type="OrthoDB" id="26617at2157"/>
<dbReference type="GeneID" id="10287888"/>
<organism evidence="2 3">
    <name type="scientific">Vulcanisaeta moutnovskia (strain 768-28)</name>
    <dbReference type="NCBI Taxonomy" id="985053"/>
    <lineage>
        <taxon>Archaea</taxon>
        <taxon>Thermoproteota</taxon>
        <taxon>Thermoprotei</taxon>
        <taxon>Thermoproteales</taxon>
        <taxon>Thermoproteaceae</taxon>
        <taxon>Vulcanisaeta</taxon>
    </lineage>
</organism>
<dbReference type="PROSITE" id="PS50006">
    <property type="entry name" value="FHA_DOMAIN"/>
    <property type="match status" value="1"/>
</dbReference>
<proteinExistence type="predicted"/>
<dbReference type="PANTHER" id="PTHR23308">
    <property type="entry name" value="NUCLEAR INHIBITOR OF PROTEIN PHOSPHATASE-1"/>
    <property type="match status" value="1"/>
</dbReference>
<evidence type="ECO:0000259" key="1">
    <source>
        <dbReference type="PROSITE" id="PS50006"/>
    </source>
</evidence>
<accession>F0QTA9</accession>
<keyword evidence="3" id="KW-1185">Reference proteome</keyword>
<dbReference type="STRING" id="985053.VMUT_0236"/>
<dbReference type="InterPro" id="IPR008984">
    <property type="entry name" value="SMAD_FHA_dom_sf"/>
</dbReference>
<evidence type="ECO:0000313" key="2">
    <source>
        <dbReference type="EMBL" id="ADY00451.1"/>
    </source>
</evidence>
<dbReference type="InterPro" id="IPR000253">
    <property type="entry name" value="FHA_dom"/>
</dbReference>
<protein>
    <submittedName>
        <fullName evidence="2">FHA domain containing protein</fullName>
    </submittedName>
</protein>
<evidence type="ECO:0000313" key="3">
    <source>
        <dbReference type="Proteomes" id="UP000007485"/>
    </source>
</evidence>
<dbReference type="RefSeq" id="WP_013603614.1">
    <property type="nucleotide sequence ID" value="NC_015151.1"/>
</dbReference>
<name>F0QTA9_VULM7</name>
<dbReference type="Gene3D" id="2.60.200.20">
    <property type="match status" value="1"/>
</dbReference>
<gene>
    <name evidence="2" type="ordered locus">VMUT_0236</name>
</gene>
<dbReference type="EMBL" id="CP002529">
    <property type="protein sequence ID" value="ADY00451.1"/>
    <property type="molecule type" value="Genomic_DNA"/>
</dbReference>
<feature type="domain" description="FHA" evidence="1">
    <location>
        <begin position="52"/>
        <end position="96"/>
    </location>
</feature>
<dbReference type="Proteomes" id="UP000007485">
    <property type="component" value="Chromosome"/>
</dbReference>
<dbReference type="AlphaFoldDB" id="F0QTA9"/>
<dbReference type="eggNOG" id="arCOG05332">
    <property type="taxonomic scope" value="Archaea"/>
</dbReference>
<dbReference type="KEGG" id="vmo:VMUT_0236"/>
<reference evidence="2 3" key="1">
    <citation type="journal article" date="2011" name="J. Bacteriol.">
        <title>Complete genome sequence of 'Vulcanisaeta moutnovskia' strain 768-28, a novel member of the hyperthermophilic crenarchaeal genus vulcanisaeta.</title>
        <authorList>
            <person name="Gumerov V.M."/>
            <person name="Mardanov A.V."/>
            <person name="Beletsky A.V."/>
            <person name="Prokofeva M.I."/>
            <person name="Bonch-Osmolovskaya E.A."/>
            <person name="Ravin N.V."/>
            <person name="Skryabin K.G."/>
        </authorList>
    </citation>
    <scope>NUCLEOTIDE SEQUENCE [LARGE SCALE GENOMIC DNA]</scope>
    <source>
        <strain evidence="2 3">768-28</strain>
    </source>
</reference>
<dbReference type="SUPFAM" id="SSF49879">
    <property type="entry name" value="SMAD/FHA domain"/>
    <property type="match status" value="1"/>
</dbReference>
<dbReference type="InterPro" id="IPR050923">
    <property type="entry name" value="Cell_Proc_Reg/RNA_Proc"/>
</dbReference>